<proteinExistence type="predicted"/>
<organism evidence="2 3">
    <name type="scientific">Streptomyces venetus</name>
    <dbReference type="NCBI Taxonomy" id="1701086"/>
    <lineage>
        <taxon>Bacteria</taxon>
        <taxon>Bacillati</taxon>
        <taxon>Actinomycetota</taxon>
        <taxon>Actinomycetes</taxon>
        <taxon>Kitasatosporales</taxon>
        <taxon>Streptomycetaceae</taxon>
        <taxon>Streptomyces</taxon>
    </lineage>
</organism>
<evidence type="ECO:0000313" key="3">
    <source>
        <dbReference type="Proteomes" id="UP001501115"/>
    </source>
</evidence>
<keyword evidence="3" id="KW-1185">Reference proteome</keyword>
<name>A0ABP8GLL5_9ACTN</name>
<protein>
    <submittedName>
        <fullName evidence="2">Uncharacterized protein</fullName>
    </submittedName>
</protein>
<comment type="caution">
    <text evidence="2">The sequence shown here is derived from an EMBL/GenBank/DDBJ whole genome shotgun (WGS) entry which is preliminary data.</text>
</comment>
<dbReference type="EMBL" id="BAABET010000008">
    <property type="protein sequence ID" value="GAA4326265.1"/>
    <property type="molecule type" value="Genomic_DNA"/>
</dbReference>
<feature type="region of interest" description="Disordered" evidence="1">
    <location>
        <begin position="1"/>
        <end position="35"/>
    </location>
</feature>
<dbReference type="Proteomes" id="UP001501115">
    <property type="component" value="Unassembled WGS sequence"/>
</dbReference>
<accession>A0ABP8GLL5</accession>
<reference evidence="3" key="1">
    <citation type="journal article" date="2019" name="Int. J. Syst. Evol. Microbiol.">
        <title>The Global Catalogue of Microorganisms (GCM) 10K type strain sequencing project: providing services to taxonomists for standard genome sequencing and annotation.</title>
        <authorList>
            <consortium name="The Broad Institute Genomics Platform"/>
            <consortium name="The Broad Institute Genome Sequencing Center for Infectious Disease"/>
            <person name="Wu L."/>
            <person name="Ma J."/>
        </authorList>
    </citation>
    <scope>NUCLEOTIDE SEQUENCE [LARGE SCALE GENOMIC DNA]</scope>
    <source>
        <strain evidence="3">JCM 31290</strain>
    </source>
</reference>
<gene>
    <name evidence="2" type="ORF">GCM10023086_53730</name>
</gene>
<evidence type="ECO:0000313" key="2">
    <source>
        <dbReference type="EMBL" id="GAA4326265.1"/>
    </source>
</evidence>
<evidence type="ECO:0000256" key="1">
    <source>
        <dbReference type="SAM" id="MobiDB-lite"/>
    </source>
</evidence>
<sequence length="84" mass="9016">MHLDGQVDAPRVQTGGQKEVAGDRGPAQSVELPGTGVRVPRARTVRTALHVELAVMHVEFAVVHGPRARAKGLIRHDDDAASRH</sequence>